<feature type="signal peptide" evidence="1">
    <location>
        <begin position="1"/>
        <end position="24"/>
    </location>
</feature>
<gene>
    <name evidence="2" type="ORF">ABH309_11975</name>
</gene>
<evidence type="ECO:0000313" key="3">
    <source>
        <dbReference type="Proteomes" id="UP001438292"/>
    </source>
</evidence>
<accession>A0ABV0H6K3</accession>
<comment type="caution">
    <text evidence="2">The sequence shown here is derived from an EMBL/GenBank/DDBJ whole genome shotgun (WGS) entry which is preliminary data.</text>
</comment>
<protein>
    <submittedName>
        <fullName evidence="2">Uncharacterized protein</fullName>
    </submittedName>
</protein>
<sequence length="144" mass="16237">MRKPALFHALLAAGLLTLAGPCLAAKDIVQASDFLDYLYPGAADAPLTYHDLIMADGYHLYFTFHGDQPASRYQAWPLERLRRELLPELDRYACADTLESRPGDDMRWPEYRRKGGNLVVHVESLQDVDYSVVVVTPGRADLCR</sequence>
<proteinExistence type="predicted"/>
<dbReference type="Proteomes" id="UP001438292">
    <property type="component" value="Unassembled WGS sequence"/>
</dbReference>
<organism evidence="2 3">
    <name type="scientific">Chromobacterium piscinae</name>
    <dbReference type="NCBI Taxonomy" id="686831"/>
    <lineage>
        <taxon>Bacteria</taxon>
        <taxon>Pseudomonadati</taxon>
        <taxon>Pseudomonadota</taxon>
        <taxon>Betaproteobacteria</taxon>
        <taxon>Neisseriales</taxon>
        <taxon>Chromobacteriaceae</taxon>
        <taxon>Chromobacterium</taxon>
    </lineage>
</organism>
<dbReference type="EMBL" id="JBDQQU010000011">
    <property type="protein sequence ID" value="MEO3955180.1"/>
    <property type="molecule type" value="Genomic_DNA"/>
</dbReference>
<keyword evidence="1" id="KW-0732">Signal</keyword>
<evidence type="ECO:0000313" key="2">
    <source>
        <dbReference type="EMBL" id="MEO3955180.1"/>
    </source>
</evidence>
<name>A0ABV0H6K3_9NEIS</name>
<feature type="chain" id="PRO_5047064453" evidence="1">
    <location>
        <begin position="25"/>
        <end position="144"/>
    </location>
</feature>
<evidence type="ECO:0000256" key="1">
    <source>
        <dbReference type="SAM" id="SignalP"/>
    </source>
</evidence>
<dbReference type="RefSeq" id="WP_347787763.1">
    <property type="nucleotide sequence ID" value="NZ_JBDQQU010000011.1"/>
</dbReference>
<keyword evidence="3" id="KW-1185">Reference proteome</keyword>
<reference evidence="2 3" key="1">
    <citation type="submission" date="2024-05" db="EMBL/GenBank/DDBJ databases">
        <authorList>
            <person name="De Oliveira J.P."/>
            <person name="Noriler S.A."/>
            <person name="De Oliveira A.G."/>
            <person name="Sipoli D.S."/>
        </authorList>
    </citation>
    <scope>NUCLEOTIDE SEQUENCE [LARGE SCALE GENOMIC DNA]</scope>
    <source>
        <strain evidence="2 3">LABIM186</strain>
    </source>
</reference>